<name>A0A542E083_9MICO</name>
<evidence type="ECO:0000256" key="5">
    <source>
        <dbReference type="ARBA" id="ARBA00023163"/>
    </source>
</evidence>
<evidence type="ECO:0000313" key="9">
    <source>
        <dbReference type="Proteomes" id="UP000317893"/>
    </source>
</evidence>
<keyword evidence="4" id="KW-0238">DNA-binding</keyword>
<dbReference type="Pfam" id="PF08281">
    <property type="entry name" value="Sigma70_r4_2"/>
    <property type="match status" value="1"/>
</dbReference>
<dbReference type="OrthoDB" id="4864396at2"/>
<dbReference type="Pfam" id="PF04542">
    <property type="entry name" value="Sigma70_r2"/>
    <property type="match status" value="1"/>
</dbReference>
<accession>A0A542E083</accession>
<evidence type="ECO:0000256" key="3">
    <source>
        <dbReference type="ARBA" id="ARBA00023082"/>
    </source>
</evidence>
<keyword evidence="3" id="KW-0731">Sigma factor</keyword>
<dbReference type="InterPro" id="IPR014325">
    <property type="entry name" value="RNA_pol_sigma-E_actinobac"/>
</dbReference>
<evidence type="ECO:0000313" key="8">
    <source>
        <dbReference type="EMBL" id="TQJ08743.1"/>
    </source>
</evidence>
<dbReference type="GO" id="GO:0003677">
    <property type="term" value="F:DNA binding"/>
    <property type="evidence" value="ECO:0007669"/>
    <property type="project" value="UniProtKB-KW"/>
</dbReference>
<dbReference type="InterPro" id="IPR039425">
    <property type="entry name" value="RNA_pol_sigma-70-like"/>
</dbReference>
<sequence>MTVGTAHTVREDVDVPAIYQTHWRPMVRLALLLVDDVAAAEDVVQDAFIALHRQQDRLRDPHAAIGYLRTTVVNMSRSAIRRRVVARKHLRVAEPEGLPGADENVVLREEHAEVLAALRTLPDRQREVLVLRYFSGVSENEIAAILGISTGTVKSSASRGLASLRTVMGGRA</sequence>
<dbReference type="Gene3D" id="1.10.10.10">
    <property type="entry name" value="Winged helix-like DNA-binding domain superfamily/Winged helix DNA-binding domain"/>
    <property type="match status" value="1"/>
</dbReference>
<dbReference type="Gene3D" id="1.10.1740.10">
    <property type="match status" value="1"/>
</dbReference>
<dbReference type="GO" id="GO:0016987">
    <property type="term" value="F:sigma factor activity"/>
    <property type="evidence" value="ECO:0007669"/>
    <property type="project" value="UniProtKB-KW"/>
</dbReference>
<dbReference type="SUPFAM" id="SSF88946">
    <property type="entry name" value="Sigma2 domain of RNA polymerase sigma factors"/>
    <property type="match status" value="1"/>
</dbReference>
<evidence type="ECO:0000259" key="6">
    <source>
        <dbReference type="Pfam" id="PF04542"/>
    </source>
</evidence>
<dbReference type="CDD" id="cd06171">
    <property type="entry name" value="Sigma70_r4"/>
    <property type="match status" value="1"/>
</dbReference>
<keyword evidence="5" id="KW-0804">Transcription</keyword>
<dbReference type="AlphaFoldDB" id="A0A542E083"/>
<evidence type="ECO:0000256" key="4">
    <source>
        <dbReference type="ARBA" id="ARBA00023125"/>
    </source>
</evidence>
<feature type="domain" description="RNA polymerase sigma-70 region 2" evidence="6">
    <location>
        <begin position="19"/>
        <end position="83"/>
    </location>
</feature>
<dbReference type="InterPro" id="IPR013324">
    <property type="entry name" value="RNA_pol_sigma_r3/r4-like"/>
</dbReference>
<dbReference type="InterPro" id="IPR007627">
    <property type="entry name" value="RNA_pol_sigma70_r2"/>
</dbReference>
<evidence type="ECO:0000256" key="1">
    <source>
        <dbReference type="ARBA" id="ARBA00010641"/>
    </source>
</evidence>
<gene>
    <name evidence="8" type="ORF">FB458_1835</name>
</gene>
<dbReference type="RefSeq" id="WP_141848219.1">
    <property type="nucleotide sequence ID" value="NZ_BAAAPR010000004.1"/>
</dbReference>
<feature type="domain" description="RNA polymerase sigma factor 70 region 4 type 2" evidence="7">
    <location>
        <begin position="112"/>
        <end position="164"/>
    </location>
</feature>
<evidence type="ECO:0000256" key="2">
    <source>
        <dbReference type="ARBA" id="ARBA00023015"/>
    </source>
</evidence>
<keyword evidence="9" id="KW-1185">Reference proteome</keyword>
<comment type="caution">
    <text evidence="8">The sequence shown here is derived from an EMBL/GenBank/DDBJ whole genome shotgun (WGS) entry which is preliminary data.</text>
</comment>
<protein>
    <submittedName>
        <fullName evidence="8">RNA polymerase sigma-70 factor (Sigma-E family)</fullName>
    </submittedName>
</protein>
<dbReference type="NCBIfam" id="TIGR02983">
    <property type="entry name" value="SigE-fam_strep"/>
    <property type="match status" value="1"/>
</dbReference>
<reference evidence="8 9" key="1">
    <citation type="submission" date="2019-06" db="EMBL/GenBank/DDBJ databases">
        <title>Sequencing the genomes of 1000 actinobacteria strains.</title>
        <authorList>
            <person name="Klenk H.-P."/>
        </authorList>
    </citation>
    <scope>NUCLEOTIDE SEQUENCE [LARGE SCALE GENOMIC DNA]</scope>
    <source>
        <strain evidence="8 9">DSM 18607</strain>
    </source>
</reference>
<dbReference type="Proteomes" id="UP000317893">
    <property type="component" value="Unassembled WGS sequence"/>
</dbReference>
<dbReference type="InterPro" id="IPR013249">
    <property type="entry name" value="RNA_pol_sigma70_r4_t2"/>
</dbReference>
<keyword evidence="2" id="KW-0805">Transcription regulation</keyword>
<dbReference type="InterPro" id="IPR014284">
    <property type="entry name" value="RNA_pol_sigma-70_dom"/>
</dbReference>
<dbReference type="PANTHER" id="PTHR43133">
    <property type="entry name" value="RNA POLYMERASE ECF-TYPE SIGMA FACTO"/>
    <property type="match status" value="1"/>
</dbReference>
<dbReference type="SUPFAM" id="SSF88659">
    <property type="entry name" value="Sigma3 and sigma4 domains of RNA polymerase sigma factors"/>
    <property type="match status" value="1"/>
</dbReference>
<dbReference type="GO" id="GO:0006352">
    <property type="term" value="P:DNA-templated transcription initiation"/>
    <property type="evidence" value="ECO:0007669"/>
    <property type="project" value="InterPro"/>
</dbReference>
<proteinExistence type="inferred from homology"/>
<dbReference type="NCBIfam" id="TIGR02937">
    <property type="entry name" value="sigma70-ECF"/>
    <property type="match status" value="1"/>
</dbReference>
<dbReference type="InterPro" id="IPR036388">
    <property type="entry name" value="WH-like_DNA-bd_sf"/>
</dbReference>
<comment type="similarity">
    <text evidence="1">Belongs to the sigma-70 factor family. ECF subfamily.</text>
</comment>
<organism evidence="8 9">
    <name type="scientific">Lapillicoccus jejuensis</name>
    <dbReference type="NCBI Taxonomy" id="402171"/>
    <lineage>
        <taxon>Bacteria</taxon>
        <taxon>Bacillati</taxon>
        <taxon>Actinomycetota</taxon>
        <taxon>Actinomycetes</taxon>
        <taxon>Micrococcales</taxon>
        <taxon>Intrasporangiaceae</taxon>
        <taxon>Lapillicoccus</taxon>
    </lineage>
</organism>
<dbReference type="EMBL" id="VFMN01000001">
    <property type="protein sequence ID" value="TQJ08743.1"/>
    <property type="molecule type" value="Genomic_DNA"/>
</dbReference>
<evidence type="ECO:0000259" key="7">
    <source>
        <dbReference type="Pfam" id="PF08281"/>
    </source>
</evidence>
<dbReference type="InterPro" id="IPR013325">
    <property type="entry name" value="RNA_pol_sigma_r2"/>
</dbReference>
<dbReference type="PANTHER" id="PTHR43133:SF50">
    <property type="entry name" value="ECF RNA POLYMERASE SIGMA FACTOR SIGM"/>
    <property type="match status" value="1"/>
</dbReference>